<protein>
    <recommendedName>
        <fullName evidence="12">Beta-xylanase</fullName>
        <ecNumber evidence="12">3.2.1.8</ecNumber>
    </recommendedName>
</protein>
<keyword evidence="10 12" id="KW-0624">Polysaccharide degradation</keyword>
<proteinExistence type="inferred from homology"/>
<keyword evidence="15" id="KW-1185">Reference proteome</keyword>
<dbReference type="SMART" id="SM00633">
    <property type="entry name" value="Glyco_10"/>
    <property type="match status" value="1"/>
</dbReference>
<comment type="catalytic activity">
    <reaction evidence="1 12">
        <text>Endohydrolysis of (1-&gt;4)-beta-D-xylosidic linkages in xylans.</text>
        <dbReference type="EC" id="3.2.1.8"/>
    </reaction>
</comment>
<keyword evidence="6" id="KW-0858">Xylan degradation</keyword>
<comment type="similarity">
    <text evidence="4 12">Belongs to the glycosyl hydrolase 10 (cellulase F) family.</text>
</comment>
<dbReference type="PROSITE" id="PS51760">
    <property type="entry name" value="GH10_2"/>
    <property type="match status" value="1"/>
</dbReference>
<name>A0ABR3JHS0_9AGAR</name>
<sequence length="172" mass="18317">MVHSSARLELSAHINTTTECLNDDGTFRQDVFFNTLGTAYIATALRAARAADPAAKLYINDFNIEGTGAKSTAMVNLVKSLQSQGVPIDGIGIQAHLIVGQVPSTLLANLKQFTALGVEVAFTELDIRMTLPTTPALLAQQQKDYQTVIAACKSVAACVGVTVWDFTDKVCA</sequence>
<evidence type="ECO:0000256" key="1">
    <source>
        <dbReference type="ARBA" id="ARBA00000681"/>
    </source>
</evidence>
<evidence type="ECO:0000256" key="11">
    <source>
        <dbReference type="PROSITE-ProRule" id="PRU10061"/>
    </source>
</evidence>
<dbReference type="EMBL" id="JASNQZ010000007">
    <property type="protein sequence ID" value="KAL0955072.1"/>
    <property type="molecule type" value="Genomic_DNA"/>
</dbReference>
<dbReference type="Gene3D" id="3.20.20.80">
    <property type="entry name" value="Glycosidases"/>
    <property type="match status" value="1"/>
</dbReference>
<dbReference type="InterPro" id="IPR017853">
    <property type="entry name" value="GH"/>
</dbReference>
<dbReference type="EC" id="3.2.1.8" evidence="12"/>
<evidence type="ECO:0000256" key="2">
    <source>
        <dbReference type="ARBA" id="ARBA00004613"/>
    </source>
</evidence>
<evidence type="ECO:0000256" key="12">
    <source>
        <dbReference type="RuleBase" id="RU361174"/>
    </source>
</evidence>
<dbReference type="InterPro" id="IPR031158">
    <property type="entry name" value="GH10_AS"/>
</dbReference>
<evidence type="ECO:0000256" key="6">
    <source>
        <dbReference type="ARBA" id="ARBA00022651"/>
    </source>
</evidence>
<evidence type="ECO:0000256" key="5">
    <source>
        <dbReference type="ARBA" id="ARBA00022525"/>
    </source>
</evidence>
<feature type="domain" description="GH10" evidence="13">
    <location>
        <begin position="1"/>
        <end position="172"/>
    </location>
</feature>
<dbReference type="PANTHER" id="PTHR31490">
    <property type="entry name" value="GLYCOSYL HYDROLASE"/>
    <property type="match status" value="1"/>
</dbReference>
<evidence type="ECO:0000256" key="7">
    <source>
        <dbReference type="ARBA" id="ARBA00022801"/>
    </source>
</evidence>
<evidence type="ECO:0000256" key="8">
    <source>
        <dbReference type="ARBA" id="ARBA00023277"/>
    </source>
</evidence>
<evidence type="ECO:0000256" key="10">
    <source>
        <dbReference type="ARBA" id="ARBA00023326"/>
    </source>
</evidence>
<comment type="subcellular location">
    <subcellularLocation>
        <location evidence="2">Secreted</location>
    </subcellularLocation>
</comment>
<dbReference type="SUPFAM" id="SSF51445">
    <property type="entry name" value="(Trans)glycosidases"/>
    <property type="match status" value="1"/>
</dbReference>
<keyword evidence="5" id="KW-0964">Secreted</keyword>
<keyword evidence="9 12" id="KW-0326">Glycosidase</keyword>
<keyword evidence="8 12" id="KW-0119">Carbohydrate metabolism</keyword>
<evidence type="ECO:0000259" key="13">
    <source>
        <dbReference type="PROSITE" id="PS51760"/>
    </source>
</evidence>
<evidence type="ECO:0000313" key="14">
    <source>
        <dbReference type="EMBL" id="KAL0955072.1"/>
    </source>
</evidence>
<dbReference type="PROSITE" id="PS00591">
    <property type="entry name" value="GH10_1"/>
    <property type="match status" value="1"/>
</dbReference>
<evidence type="ECO:0000256" key="3">
    <source>
        <dbReference type="ARBA" id="ARBA00004851"/>
    </source>
</evidence>
<evidence type="ECO:0000256" key="4">
    <source>
        <dbReference type="ARBA" id="ARBA00007495"/>
    </source>
</evidence>
<dbReference type="InterPro" id="IPR044846">
    <property type="entry name" value="GH10"/>
</dbReference>
<evidence type="ECO:0000256" key="9">
    <source>
        <dbReference type="ARBA" id="ARBA00023295"/>
    </source>
</evidence>
<dbReference type="PRINTS" id="PR00134">
    <property type="entry name" value="GLHYDRLASE10"/>
</dbReference>
<organism evidence="14 15">
    <name type="scientific">Hohenbuehelia grisea</name>
    <dbReference type="NCBI Taxonomy" id="104357"/>
    <lineage>
        <taxon>Eukaryota</taxon>
        <taxon>Fungi</taxon>
        <taxon>Dikarya</taxon>
        <taxon>Basidiomycota</taxon>
        <taxon>Agaricomycotina</taxon>
        <taxon>Agaricomycetes</taxon>
        <taxon>Agaricomycetidae</taxon>
        <taxon>Agaricales</taxon>
        <taxon>Pleurotineae</taxon>
        <taxon>Pleurotaceae</taxon>
        <taxon>Hohenbuehelia</taxon>
    </lineage>
</organism>
<evidence type="ECO:0000313" key="15">
    <source>
        <dbReference type="Proteomes" id="UP001556367"/>
    </source>
</evidence>
<dbReference type="InterPro" id="IPR001000">
    <property type="entry name" value="GH10_dom"/>
</dbReference>
<comment type="caution">
    <text evidence="14">The sequence shown here is derived from an EMBL/GenBank/DDBJ whole genome shotgun (WGS) entry which is preliminary data.</text>
</comment>
<accession>A0ABR3JHS0</accession>
<dbReference type="Proteomes" id="UP001556367">
    <property type="component" value="Unassembled WGS sequence"/>
</dbReference>
<keyword evidence="7 12" id="KW-0378">Hydrolase</keyword>
<reference evidence="15" key="1">
    <citation type="submission" date="2024-06" db="EMBL/GenBank/DDBJ databases">
        <title>Multi-omics analyses provide insights into the biosynthesis of the anticancer antibiotic pleurotin in Hohenbuehelia grisea.</title>
        <authorList>
            <person name="Weaver J.A."/>
            <person name="Alberti F."/>
        </authorList>
    </citation>
    <scope>NUCLEOTIDE SEQUENCE [LARGE SCALE GENOMIC DNA]</scope>
    <source>
        <strain evidence="15">T-177</strain>
    </source>
</reference>
<gene>
    <name evidence="14" type="ORF">HGRIS_003989</name>
</gene>
<dbReference type="Pfam" id="PF00331">
    <property type="entry name" value="Glyco_hydro_10"/>
    <property type="match status" value="1"/>
</dbReference>
<feature type="active site" description="Nucleophile" evidence="11">
    <location>
        <position position="124"/>
    </location>
</feature>
<comment type="pathway">
    <text evidence="3">Glycan degradation; xylan degradation.</text>
</comment>
<dbReference type="PANTHER" id="PTHR31490:SF35">
    <property type="entry name" value="ENDO-1,4-BETA-XYLANASE"/>
    <property type="match status" value="1"/>
</dbReference>